<keyword evidence="5 8" id="KW-1133">Transmembrane helix</keyword>
<evidence type="ECO:0000256" key="6">
    <source>
        <dbReference type="ARBA" id="ARBA00023136"/>
    </source>
</evidence>
<name>A0A386HPG0_9BACT</name>
<feature type="transmembrane region" description="Helical" evidence="8">
    <location>
        <begin position="133"/>
        <end position="150"/>
    </location>
</feature>
<dbReference type="GO" id="GO:0016117">
    <property type="term" value="P:carotenoid biosynthetic process"/>
    <property type="evidence" value="ECO:0007669"/>
    <property type="project" value="UniProtKB-KW"/>
</dbReference>
<feature type="transmembrane region" description="Helical" evidence="8">
    <location>
        <begin position="162"/>
        <end position="186"/>
    </location>
</feature>
<keyword evidence="7" id="KW-0413">Isomerase</keyword>
<evidence type="ECO:0000256" key="4">
    <source>
        <dbReference type="ARBA" id="ARBA00022746"/>
    </source>
</evidence>
<keyword evidence="11" id="KW-1185">Reference proteome</keyword>
<dbReference type="OrthoDB" id="5195186at2"/>
<gene>
    <name evidence="10" type="ORF">D6B99_09645</name>
</gene>
<feature type="transmembrane region" description="Helical" evidence="8">
    <location>
        <begin position="78"/>
        <end position="98"/>
    </location>
</feature>
<dbReference type="GO" id="GO:0045436">
    <property type="term" value="F:lycopene beta cyclase activity"/>
    <property type="evidence" value="ECO:0007669"/>
    <property type="project" value="UniProtKB-ARBA"/>
</dbReference>
<evidence type="ECO:0000256" key="2">
    <source>
        <dbReference type="ARBA" id="ARBA00004829"/>
    </source>
</evidence>
<feature type="transmembrane region" description="Helical" evidence="8">
    <location>
        <begin position="206"/>
        <end position="224"/>
    </location>
</feature>
<dbReference type="InterPro" id="IPR017825">
    <property type="entry name" value="Lycopene_cyclase_dom"/>
</dbReference>
<protein>
    <submittedName>
        <fullName evidence="10">Lycopene cyclase domain-containing protein</fullName>
    </submittedName>
</protein>
<dbReference type="NCBIfam" id="TIGR03462">
    <property type="entry name" value="CarR_dom_SF"/>
    <property type="match status" value="1"/>
</dbReference>
<dbReference type="EMBL" id="CP032489">
    <property type="protein sequence ID" value="AYD47827.1"/>
    <property type="molecule type" value="Genomic_DNA"/>
</dbReference>
<dbReference type="Proteomes" id="UP000266118">
    <property type="component" value="Chromosome"/>
</dbReference>
<evidence type="ECO:0000256" key="5">
    <source>
        <dbReference type="ARBA" id="ARBA00022989"/>
    </source>
</evidence>
<comment type="subcellular location">
    <subcellularLocation>
        <location evidence="1">Membrane</location>
        <topology evidence="1">Multi-pass membrane protein</topology>
    </subcellularLocation>
</comment>
<organism evidence="10 11">
    <name type="scientific">Arachidicoccus soli</name>
    <dbReference type="NCBI Taxonomy" id="2341117"/>
    <lineage>
        <taxon>Bacteria</taxon>
        <taxon>Pseudomonadati</taxon>
        <taxon>Bacteroidota</taxon>
        <taxon>Chitinophagia</taxon>
        <taxon>Chitinophagales</taxon>
        <taxon>Chitinophagaceae</taxon>
        <taxon>Arachidicoccus</taxon>
    </lineage>
</organism>
<evidence type="ECO:0000256" key="1">
    <source>
        <dbReference type="ARBA" id="ARBA00004141"/>
    </source>
</evidence>
<evidence type="ECO:0000256" key="3">
    <source>
        <dbReference type="ARBA" id="ARBA00022692"/>
    </source>
</evidence>
<feature type="domain" description="Lycopene cyclase" evidence="9">
    <location>
        <begin position="128"/>
        <end position="223"/>
    </location>
</feature>
<comment type="pathway">
    <text evidence="2">Carotenoid biosynthesis.</text>
</comment>
<dbReference type="GO" id="GO:0016872">
    <property type="term" value="F:intramolecular lyase activity"/>
    <property type="evidence" value="ECO:0007669"/>
    <property type="project" value="InterPro"/>
</dbReference>
<keyword evidence="3 8" id="KW-0812">Transmembrane</keyword>
<feature type="domain" description="Lycopene cyclase" evidence="9">
    <location>
        <begin position="3"/>
        <end position="94"/>
    </location>
</feature>
<proteinExistence type="predicted"/>
<keyword evidence="6 8" id="KW-0472">Membrane</keyword>
<evidence type="ECO:0000256" key="7">
    <source>
        <dbReference type="ARBA" id="ARBA00023235"/>
    </source>
</evidence>
<dbReference type="Pfam" id="PF18916">
    <property type="entry name" value="Lycopene_cyc"/>
    <property type="match status" value="2"/>
</dbReference>
<reference evidence="10 11" key="1">
    <citation type="submission" date="2018-09" db="EMBL/GenBank/DDBJ databases">
        <title>Arachidicoccus sp. nov., a bacterium isolated from soil.</title>
        <authorList>
            <person name="Weon H.-Y."/>
            <person name="Kwon S.-W."/>
            <person name="Lee S.A."/>
        </authorList>
    </citation>
    <scope>NUCLEOTIDE SEQUENCE [LARGE SCALE GENOMIC DNA]</scope>
    <source>
        <strain evidence="10 11">KIS59-12</strain>
    </source>
</reference>
<feature type="transmembrane region" description="Helical" evidence="8">
    <location>
        <begin position="6"/>
        <end position="22"/>
    </location>
</feature>
<evidence type="ECO:0000313" key="10">
    <source>
        <dbReference type="EMBL" id="AYD47827.1"/>
    </source>
</evidence>
<evidence type="ECO:0000313" key="11">
    <source>
        <dbReference type="Proteomes" id="UP000266118"/>
    </source>
</evidence>
<evidence type="ECO:0000259" key="9">
    <source>
        <dbReference type="Pfam" id="PF18916"/>
    </source>
</evidence>
<dbReference type="GO" id="GO:0016020">
    <property type="term" value="C:membrane"/>
    <property type="evidence" value="ECO:0007669"/>
    <property type="project" value="UniProtKB-SubCell"/>
</dbReference>
<dbReference type="KEGG" id="ark:D6B99_09645"/>
<dbReference type="AlphaFoldDB" id="A0A386HPG0"/>
<keyword evidence="4" id="KW-0125">Carotenoid biosynthesis</keyword>
<feature type="transmembrane region" description="Helical" evidence="8">
    <location>
        <begin position="34"/>
        <end position="58"/>
    </location>
</feature>
<evidence type="ECO:0000256" key="8">
    <source>
        <dbReference type="SAM" id="Phobius"/>
    </source>
</evidence>
<feature type="transmembrane region" description="Helical" evidence="8">
    <location>
        <begin position="110"/>
        <end position="127"/>
    </location>
</feature>
<accession>A0A386HPG0</accession>
<sequence length="229" mass="27165">MKTLYLWIDFFTVIVPFIFSFHPKIKFYKTWKSFFPACLLTTLMFIIWDSIFTKMGVWHFNPDYIIGIYILDLPLEEILFFICIPFSCVFTFFCLNKFYNLSWKVRNEDIFCIVFAVFLFVVGFLFIDRAYTSVTFISTGLIILLFKYYLKMQWLGNAFTVYAILIIPFLIVNGMLTGSGIQRPVVMYNNADNMHIRALTIPVEDVIYGFELFIINLAFYKLFLKRKSK</sequence>
<dbReference type="RefSeq" id="WP_119987538.1">
    <property type="nucleotide sequence ID" value="NZ_CP032489.1"/>
</dbReference>